<sequence length="65" mass="6952">MRKKGDGLEGHGHGKNVRVLGVAGFPLHSILPLGKREERRRVLDNTEEEGADAEGIGLGSFAGCR</sequence>
<name>A0A8J2FR95_9BACT</name>
<keyword evidence="3" id="KW-1185">Reference proteome</keyword>
<evidence type="ECO:0000256" key="1">
    <source>
        <dbReference type="SAM" id="MobiDB-lite"/>
    </source>
</evidence>
<evidence type="ECO:0000313" key="2">
    <source>
        <dbReference type="EMBL" id="CAF0689262.1"/>
    </source>
</evidence>
<feature type="compositionally biased region" description="Gly residues" evidence="1">
    <location>
        <begin position="56"/>
        <end position="65"/>
    </location>
</feature>
<accession>A0A8J2FR95</accession>
<gene>
    <name evidence="2" type="ORF">MPNT_10164</name>
</gene>
<proteinExistence type="predicted"/>
<feature type="region of interest" description="Disordered" evidence="1">
    <location>
        <begin position="44"/>
        <end position="65"/>
    </location>
</feature>
<comment type="caution">
    <text evidence="2">The sequence shown here is derived from an EMBL/GenBank/DDBJ whole genome shotgun (WGS) entry which is preliminary data.</text>
</comment>
<protein>
    <submittedName>
        <fullName evidence="2">Uncharacterized protein</fullName>
    </submittedName>
</protein>
<organism evidence="2 3">
    <name type="scientific">Candidatus Methylacidithermus pantelleriae</name>
    <dbReference type="NCBI Taxonomy" id="2744239"/>
    <lineage>
        <taxon>Bacteria</taxon>
        <taxon>Pseudomonadati</taxon>
        <taxon>Verrucomicrobiota</taxon>
        <taxon>Methylacidiphilae</taxon>
        <taxon>Methylacidiphilales</taxon>
        <taxon>Methylacidiphilaceae</taxon>
        <taxon>Candidatus Methylacidithermus</taxon>
    </lineage>
</organism>
<dbReference type="Proteomes" id="UP000663859">
    <property type="component" value="Unassembled WGS sequence"/>
</dbReference>
<reference evidence="2" key="1">
    <citation type="submission" date="2021-02" db="EMBL/GenBank/DDBJ databases">
        <authorList>
            <person name="Cremers G."/>
            <person name="Picone N."/>
        </authorList>
    </citation>
    <scope>NUCLEOTIDE SEQUENCE</scope>
    <source>
        <strain evidence="2">PQ17</strain>
    </source>
</reference>
<dbReference type="EMBL" id="CAJNOB010000001">
    <property type="protein sequence ID" value="CAF0689262.1"/>
    <property type="molecule type" value="Genomic_DNA"/>
</dbReference>
<evidence type="ECO:0000313" key="3">
    <source>
        <dbReference type="Proteomes" id="UP000663859"/>
    </source>
</evidence>
<dbReference type="AlphaFoldDB" id="A0A8J2FR95"/>